<organism evidence="1 2">
    <name type="scientific">Berkelbacteria bacterium GW2011_GWE1_39_12</name>
    <dbReference type="NCBI Taxonomy" id="1618337"/>
    <lineage>
        <taxon>Bacteria</taxon>
        <taxon>Candidatus Berkelbacteria</taxon>
    </lineage>
</organism>
<accession>A0A0G4B420</accession>
<evidence type="ECO:0000313" key="2">
    <source>
        <dbReference type="Proteomes" id="UP000035648"/>
    </source>
</evidence>
<evidence type="ECO:0000313" key="1">
    <source>
        <dbReference type="EMBL" id="AKM82183.1"/>
    </source>
</evidence>
<dbReference type="AlphaFoldDB" id="A0A0G4B420"/>
<name>A0A0G4B420_9BACT</name>
<dbReference type="EMBL" id="CP011213">
    <property type="protein sequence ID" value="AKM82183.1"/>
    <property type="molecule type" value="Genomic_DNA"/>
</dbReference>
<proteinExistence type="predicted"/>
<gene>
    <name evidence="1" type="ORF">UT28_C0001G0374</name>
</gene>
<dbReference type="Proteomes" id="UP000035648">
    <property type="component" value="Chromosome"/>
</dbReference>
<dbReference type="KEGG" id="bbgw:UT28_C0001G0374"/>
<dbReference type="STRING" id="1618337.UT28_C0001G0374"/>
<protein>
    <submittedName>
        <fullName evidence="1">Uncharacterized protein</fullName>
    </submittedName>
</protein>
<sequence>MRIAIDTQTILGQKSGFGFYNFSRNFRETACGRGEI</sequence>
<reference evidence="1 2" key="1">
    <citation type="journal article" date="2015" name="Nature">
        <title>rRNA introns, odd ribosomes, and small enigmatic genomes across a large radiation of phyla.</title>
        <authorList>
            <person name="Brown C.T."/>
            <person name="Hug L.A."/>
            <person name="Thomas B.C."/>
            <person name="Sharon I."/>
            <person name="Castelle C.J."/>
            <person name="Singh A."/>
            <person name="Wilkins M.J."/>
            <person name="Williams K.H."/>
            <person name="Banfield J.F."/>
        </authorList>
    </citation>
    <scope>NUCLEOTIDE SEQUENCE [LARGE SCALE GENOMIC DNA]</scope>
</reference>